<feature type="domain" description="WCX" evidence="1">
    <location>
        <begin position="87"/>
        <end position="167"/>
    </location>
</feature>
<dbReference type="RefSeq" id="WP_163743154.1">
    <property type="nucleotide sequence ID" value="NZ_JAAGOA010000022.1"/>
</dbReference>
<keyword evidence="3" id="KW-1185">Reference proteome</keyword>
<protein>
    <submittedName>
        <fullName evidence="2">WYL domain-containing protein</fullName>
    </submittedName>
</protein>
<dbReference type="InterPro" id="IPR057727">
    <property type="entry name" value="WCX_dom"/>
</dbReference>
<dbReference type="Proteomes" id="UP000475214">
    <property type="component" value="Unassembled WGS sequence"/>
</dbReference>
<name>A0A6L9SGA9_9ACTN</name>
<gene>
    <name evidence="2" type="ORF">G1H10_25225</name>
</gene>
<evidence type="ECO:0000313" key="3">
    <source>
        <dbReference type="Proteomes" id="UP000475214"/>
    </source>
</evidence>
<organism evidence="2 3">
    <name type="scientific">Phytoactinopolyspora halotolerans</name>
    <dbReference type="NCBI Taxonomy" id="1981512"/>
    <lineage>
        <taxon>Bacteria</taxon>
        <taxon>Bacillati</taxon>
        <taxon>Actinomycetota</taxon>
        <taxon>Actinomycetes</taxon>
        <taxon>Jiangellales</taxon>
        <taxon>Jiangellaceae</taxon>
        <taxon>Phytoactinopolyspora</taxon>
    </lineage>
</organism>
<dbReference type="Pfam" id="PF25583">
    <property type="entry name" value="WCX"/>
    <property type="match status" value="1"/>
</dbReference>
<sequence length="182" mass="19713">MGRSLDRRRDADLVTEVRARLLSVVPASVRHDVERAVRNPVGAVAYLIRPRRRDSGPAALGPGGYAAAEAPNVAGMPTAARPDDAPAVHVVVTLHAPARTVGDHLDGIVDGLVSTVRPLDDERSRLEASYRGPLEHLAQCLLMLGFEFEVHEPQELSTALRVLSARALRAARDDVDLIWDGR</sequence>
<evidence type="ECO:0000313" key="2">
    <source>
        <dbReference type="EMBL" id="NEE03472.1"/>
    </source>
</evidence>
<reference evidence="2 3" key="1">
    <citation type="submission" date="2020-02" db="EMBL/GenBank/DDBJ databases">
        <authorList>
            <person name="Li X.-J."/>
            <person name="Han X.-M."/>
        </authorList>
    </citation>
    <scope>NUCLEOTIDE SEQUENCE [LARGE SCALE GENOMIC DNA]</scope>
    <source>
        <strain evidence="2 3">CCTCC AB 2017055</strain>
    </source>
</reference>
<accession>A0A6L9SGA9</accession>
<dbReference type="EMBL" id="JAAGOA010000022">
    <property type="protein sequence ID" value="NEE03472.1"/>
    <property type="molecule type" value="Genomic_DNA"/>
</dbReference>
<dbReference type="AlphaFoldDB" id="A0A6L9SGA9"/>
<comment type="caution">
    <text evidence="2">The sequence shown here is derived from an EMBL/GenBank/DDBJ whole genome shotgun (WGS) entry which is preliminary data.</text>
</comment>
<evidence type="ECO:0000259" key="1">
    <source>
        <dbReference type="Pfam" id="PF25583"/>
    </source>
</evidence>
<proteinExistence type="predicted"/>